<evidence type="ECO:0000313" key="3">
    <source>
        <dbReference type="Proteomes" id="UP000612362"/>
    </source>
</evidence>
<dbReference type="Pfam" id="PF01844">
    <property type="entry name" value="HNH"/>
    <property type="match status" value="1"/>
</dbReference>
<keyword evidence="3" id="KW-1185">Reference proteome</keyword>
<dbReference type="RefSeq" id="WP_220198754.1">
    <property type="nucleotide sequence ID" value="NZ_BNJF01000006.1"/>
</dbReference>
<dbReference type="InterPro" id="IPR003615">
    <property type="entry name" value="HNH_nuc"/>
</dbReference>
<dbReference type="GO" id="GO:0004519">
    <property type="term" value="F:endonuclease activity"/>
    <property type="evidence" value="ECO:0007669"/>
    <property type="project" value="InterPro"/>
</dbReference>
<organism evidence="2 3">
    <name type="scientific">Ktedonospora formicarum</name>
    <dbReference type="NCBI Taxonomy" id="2778364"/>
    <lineage>
        <taxon>Bacteria</taxon>
        <taxon>Bacillati</taxon>
        <taxon>Chloroflexota</taxon>
        <taxon>Ktedonobacteria</taxon>
        <taxon>Ktedonobacterales</taxon>
        <taxon>Ktedonobacteraceae</taxon>
        <taxon>Ktedonospora</taxon>
    </lineage>
</organism>
<dbReference type="EMBL" id="BNJF01000006">
    <property type="protein sequence ID" value="GHO49640.1"/>
    <property type="molecule type" value="Genomic_DNA"/>
</dbReference>
<feature type="domain" description="HNH" evidence="1">
    <location>
        <begin position="186"/>
        <end position="241"/>
    </location>
</feature>
<protein>
    <recommendedName>
        <fullName evidence="1">HNH domain-containing protein</fullName>
    </recommendedName>
</protein>
<proteinExistence type="predicted"/>
<dbReference type="Proteomes" id="UP000612362">
    <property type="component" value="Unassembled WGS sequence"/>
</dbReference>
<dbReference type="GO" id="GO:0003676">
    <property type="term" value="F:nucleic acid binding"/>
    <property type="evidence" value="ECO:0007669"/>
    <property type="project" value="InterPro"/>
</dbReference>
<dbReference type="InterPro" id="IPR002711">
    <property type="entry name" value="HNH"/>
</dbReference>
<dbReference type="GO" id="GO:0008270">
    <property type="term" value="F:zinc ion binding"/>
    <property type="evidence" value="ECO:0007669"/>
    <property type="project" value="InterPro"/>
</dbReference>
<evidence type="ECO:0000313" key="2">
    <source>
        <dbReference type="EMBL" id="GHO49640.1"/>
    </source>
</evidence>
<sequence length="267" mass="31010">MFASDYLTVGNIYTRKELQRQFQIKDATINTGVFRPSGYDSIWLFITELKPKDRPQLHDKLEGETLYWDGQPTGRTDKLIIHHQTQGLELLVFYRHHKDEFPGAGFKYEGRFNYISHEGSEPAHFILKKQSLSLEEIVTKDIEALLIEEDIKTIYQAGKTMPTLVNTYERNPKLRTEAVKLHGTRCQICGFSFAETYGELGKDYIEAHHLQPIASYQNQEEVDPQEEMVVVCANCHRMLHRNPEKPLMPEILQSIVVSRKQKVEEDE</sequence>
<reference evidence="2" key="1">
    <citation type="submission" date="2020-10" db="EMBL/GenBank/DDBJ databases">
        <title>Taxonomic study of unclassified bacteria belonging to the class Ktedonobacteria.</title>
        <authorList>
            <person name="Yabe S."/>
            <person name="Wang C.M."/>
            <person name="Zheng Y."/>
            <person name="Sakai Y."/>
            <person name="Cavaletti L."/>
            <person name="Monciardini P."/>
            <person name="Donadio S."/>
        </authorList>
    </citation>
    <scope>NUCLEOTIDE SEQUENCE</scope>
    <source>
        <strain evidence="2">SOSP1-1</strain>
    </source>
</reference>
<dbReference type="Gene3D" id="1.10.30.50">
    <property type="match status" value="1"/>
</dbReference>
<dbReference type="AlphaFoldDB" id="A0A8J3MYG7"/>
<comment type="caution">
    <text evidence="2">The sequence shown here is derived from an EMBL/GenBank/DDBJ whole genome shotgun (WGS) entry which is preliminary data.</text>
</comment>
<evidence type="ECO:0000259" key="1">
    <source>
        <dbReference type="Pfam" id="PF01844"/>
    </source>
</evidence>
<gene>
    <name evidence="2" type="ORF">KSX_78030</name>
</gene>
<name>A0A8J3MYG7_9CHLR</name>
<accession>A0A8J3MYG7</accession>
<dbReference type="CDD" id="cd00085">
    <property type="entry name" value="HNHc"/>
    <property type="match status" value="1"/>
</dbReference>